<dbReference type="EMBL" id="FNUV01000003">
    <property type="protein sequence ID" value="SEF71786.1"/>
    <property type="molecule type" value="Genomic_DNA"/>
</dbReference>
<dbReference type="PANTHER" id="PTHR22916">
    <property type="entry name" value="GLYCOSYLTRANSFERASE"/>
    <property type="match status" value="1"/>
</dbReference>
<proteinExistence type="predicted"/>
<dbReference type="GO" id="GO:0016758">
    <property type="term" value="F:hexosyltransferase activity"/>
    <property type="evidence" value="ECO:0007669"/>
    <property type="project" value="UniProtKB-ARBA"/>
</dbReference>
<organism evidence="4 5">
    <name type="scientific">Xylanibacter ruminicola</name>
    <name type="common">Prevotella ruminicola</name>
    <dbReference type="NCBI Taxonomy" id="839"/>
    <lineage>
        <taxon>Bacteria</taxon>
        <taxon>Pseudomonadati</taxon>
        <taxon>Bacteroidota</taxon>
        <taxon>Bacteroidia</taxon>
        <taxon>Bacteroidales</taxon>
        <taxon>Prevotellaceae</taxon>
        <taxon>Xylanibacter</taxon>
    </lineage>
</organism>
<dbReference type="RefSeq" id="WP_103915471.1">
    <property type="nucleotide sequence ID" value="NZ_FNUV01000003.1"/>
</dbReference>
<evidence type="ECO:0000259" key="3">
    <source>
        <dbReference type="Pfam" id="PF00535"/>
    </source>
</evidence>
<evidence type="ECO:0000313" key="4">
    <source>
        <dbReference type="EMBL" id="SEF71786.1"/>
    </source>
</evidence>
<protein>
    <submittedName>
        <fullName evidence="4">Glycosyltransferase involved in cell wall bisynthesis</fullName>
    </submittedName>
</protein>
<dbReference type="SUPFAM" id="SSF53448">
    <property type="entry name" value="Nucleotide-diphospho-sugar transferases"/>
    <property type="match status" value="1"/>
</dbReference>
<dbReference type="InterPro" id="IPR029044">
    <property type="entry name" value="Nucleotide-diphossugar_trans"/>
</dbReference>
<reference evidence="4 5" key="1">
    <citation type="submission" date="2016-10" db="EMBL/GenBank/DDBJ databases">
        <authorList>
            <person name="de Groot N.N."/>
        </authorList>
    </citation>
    <scope>NUCLEOTIDE SEQUENCE [LARGE SCALE GENOMIC DNA]</scope>
    <source>
        <strain evidence="4 5">AR32</strain>
    </source>
</reference>
<dbReference type="Pfam" id="PF00535">
    <property type="entry name" value="Glycos_transf_2"/>
    <property type="match status" value="1"/>
</dbReference>
<dbReference type="CDD" id="cd00761">
    <property type="entry name" value="Glyco_tranf_GTA_type"/>
    <property type="match status" value="1"/>
</dbReference>
<dbReference type="Gene3D" id="3.90.550.10">
    <property type="entry name" value="Spore Coat Polysaccharide Biosynthesis Protein SpsA, Chain A"/>
    <property type="match status" value="1"/>
</dbReference>
<dbReference type="Proteomes" id="UP000236735">
    <property type="component" value="Unassembled WGS sequence"/>
</dbReference>
<dbReference type="PANTHER" id="PTHR22916:SF51">
    <property type="entry name" value="GLYCOSYLTRANSFERASE EPSH-RELATED"/>
    <property type="match status" value="1"/>
</dbReference>
<dbReference type="InterPro" id="IPR001173">
    <property type="entry name" value="Glyco_trans_2-like"/>
</dbReference>
<keyword evidence="1" id="KW-0328">Glycosyltransferase</keyword>
<sequence>MEKPLISFIIAYYELPARMLCECIDSILALSLRAFEREIIVIDDGSANAPMGELTKYGEDIIYIRQAHKGLSVARNTGIQMATGTYLQFVDSDDKLIRPSYEHCIDLIRFNAPEMVMFDFTHKPSDNPNYTDSELQKGSNLMRHQNIRGTACGYLFARSILGNLRFTPGICHEDEEFTPLLLLRAEKVIWTDAQAYLYQQRQGSISTENHIRQRLGRLEDVKSIIMRLSVQADRLPIDDRSALQRRVAQLTMDYLYQIIRLKSPRHYIERKIEELRQAGLYPLPNQDYTSKYVWFRRLISTQAGRSVLTHLIPLLSKER</sequence>
<accession>A0A1H5U9R1</accession>
<gene>
    <name evidence="4" type="ORF">SAMN05216354_1332</name>
</gene>
<evidence type="ECO:0000313" key="5">
    <source>
        <dbReference type="Proteomes" id="UP000236735"/>
    </source>
</evidence>
<evidence type="ECO:0000256" key="2">
    <source>
        <dbReference type="ARBA" id="ARBA00022679"/>
    </source>
</evidence>
<keyword evidence="2 4" id="KW-0808">Transferase</keyword>
<evidence type="ECO:0000256" key="1">
    <source>
        <dbReference type="ARBA" id="ARBA00022676"/>
    </source>
</evidence>
<dbReference type="AlphaFoldDB" id="A0A1H5U9R1"/>
<name>A0A1H5U9R1_XYLRU</name>
<feature type="domain" description="Glycosyltransferase 2-like" evidence="3">
    <location>
        <begin position="9"/>
        <end position="143"/>
    </location>
</feature>